<dbReference type="Proteomes" id="UP000027161">
    <property type="component" value="Unassembled WGS sequence"/>
</dbReference>
<evidence type="ECO:0000313" key="2">
    <source>
        <dbReference type="Proteomes" id="UP000027161"/>
    </source>
</evidence>
<dbReference type="EMBL" id="JFKF01000122">
    <property type="protein sequence ID" value="KDO02659.1"/>
    <property type="molecule type" value="Genomic_DNA"/>
</dbReference>
<sequence length="70" mass="8099">MSDYELQNINITQFRDIMVLVGRELKNEKCINTSLLSLDINEKFFKPSVVAHVKAIEICQKQNSEDPFVI</sequence>
<dbReference type="RefSeq" id="WP_233466336.1">
    <property type="nucleotide sequence ID" value="NZ_CP113531.1"/>
</dbReference>
<accession>A0A8E1BZK6</accession>
<gene>
    <name evidence="1" type="ORF">REISMN_05805</name>
</gene>
<name>A0A8E1BZK6_9RICK</name>
<reference evidence="1 2" key="1">
    <citation type="submission" date="2014-02" db="EMBL/GenBank/DDBJ databases">
        <title>Draft genome sequence of Rickettsia buchneri sp. nov. ISO7T.</title>
        <authorList>
            <person name="Felsheim R.F."/>
            <person name="Kurtti T.J."/>
            <person name="Munderloh U.G."/>
        </authorList>
    </citation>
    <scope>NUCLEOTIDE SEQUENCE [LARGE SCALE GENOMIC DNA]</scope>
    <source>
        <strain evidence="1 2">ISO7</strain>
    </source>
</reference>
<evidence type="ECO:0000313" key="1">
    <source>
        <dbReference type="EMBL" id="KDO02659.1"/>
    </source>
</evidence>
<protein>
    <submittedName>
        <fullName evidence="1">Uncharacterized protein</fullName>
    </submittedName>
</protein>
<keyword evidence="2" id="KW-1185">Reference proteome</keyword>
<proteinExistence type="predicted"/>
<organism evidence="1 2">
    <name type="scientific">Rickettsia tamurae subsp. buchneri</name>
    <dbReference type="NCBI Taxonomy" id="1462938"/>
    <lineage>
        <taxon>Bacteria</taxon>
        <taxon>Pseudomonadati</taxon>
        <taxon>Pseudomonadota</taxon>
        <taxon>Alphaproteobacteria</taxon>
        <taxon>Rickettsiales</taxon>
        <taxon>Rickettsiaceae</taxon>
        <taxon>Rickettsieae</taxon>
        <taxon>Rickettsia</taxon>
        <taxon>spotted fever group</taxon>
    </lineage>
</organism>
<comment type="caution">
    <text evidence="1">The sequence shown here is derived from an EMBL/GenBank/DDBJ whole genome shotgun (WGS) entry which is preliminary data.</text>
</comment>
<dbReference type="AlphaFoldDB" id="A0A8E1BZK6"/>